<gene>
    <name evidence="1" type="ORF">ANN_08777</name>
</gene>
<evidence type="ECO:0000313" key="2">
    <source>
        <dbReference type="Proteomes" id="UP001148838"/>
    </source>
</evidence>
<keyword evidence="2" id="KW-1185">Reference proteome</keyword>
<evidence type="ECO:0008006" key="3">
    <source>
        <dbReference type="Google" id="ProtNLM"/>
    </source>
</evidence>
<name>A0ABQ8T417_PERAM</name>
<comment type="caution">
    <text evidence="1">The sequence shown here is derived from an EMBL/GenBank/DDBJ whole genome shotgun (WGS) entry which is preliminary data.</text>
</comment>
<dbReference type="Proteomes" id="UP001148838">
    <property type="component" value="Unassembled WGS sequence"/>
</dbReference>
<sequence>MEHPAYSPDLALSDFHLFGPPKEALGGGRSFVSDEDVKSAVHQWLCVQPKTFYSDGIKKLVGCWEKYIEKLGDYKEFKKVYQKRINVIKDENGDLLADSHPILNRWKNYFGQLRGSFRK</sequence>
<reference evidence="1 2" key="1">
    <citation type="journal article" date="2022" name="Allergy">
        <title>Genome assembly and annotation of Periplaneta americana reveal a comprehensive cockroach allergen profile.</title>
        <authorList>
            <person name="Wang L."/>
            <person name="Xiong Q."/>
            <person name="Saelim N."/>
            <person name="Wang L."/>
            <person name="Nong W."/>
            <person name="Wan A.T."/>
            <person name="Shi M."/>
            <person name="Liu X."/>
            <person name="Cao Q."/>
            <person name="Hui J.H.L."/>
            <person name="Sookrung N."/>
            <person name="Leung T.F."/>
            <person name="Tungtrongchitr A."/>
            <person name="Tsui S.K.W."/>
        </authorList>
    </citation>
    <scope>NUCLEOTIDE SEQUENCE [LARGE SCALE GENOMIC DNA]</scope>
    <source>
        <strain evidence="1">PWHHKU_190912</strain>
    </source>
</reference>
<evidence type="ECO:0000313" key="1">
    <source>
        <dbReference type="EMBL" id="KAJ4440630.1"/>
    </source>
</evidence>
<dbReference type="PANTHER" id="PTHR46060">
    <property type="entry name" value="MARINER MOS1 TRANSPOSASE-LIKE PROTEIN"/>
    <property type="match status" value="1"/>
</dbReference>
<dbReference type="InterPro" id="IPR052709">
    <property type="entry name" value="Transposase-MT_Hybrid"/>
</dbReference>
<dbReference type="EMBL" id="JAJSOF020000017">
    <property type="protein sequence ID" value="KAJ4440630.1"/>
    <property type="molecule type" value="Genomic_DNA"/>
</dbReference>
<proteinExistence type="predicted"/>
<dbReference type="InterPro" id="IPR036397">
    <property type="entry name" value="RNaseH_sf"/>
</dbReference>
<dbReference type="PANTHER" id="PTHR46060:SF1">
    <property type="entry name" value="MARINER MOS1 TRANSPOSASE-LIKE PROTEIN"/>
    <property type="match status" value="1"/>
</dbReference>
<organism evidence="1 2">
    <name type="scientific">Periplaneta americana</name>
    <name type="common">American cockroach</name>
    <name type="synonym">Blatta americana</name>
    <dbReference type="NCBI Taxonomy" id="6978"/>
    <lineage>
        <taxon>Eukaryota</taxon>
        <taxon>Metazoa</taxon>
        <taxon>Ecdysozoa</taxon>
        <taxon>Arthropoda</taxon>
        <taxon>Hexapoda</taxon>
        <taxon>Insecta</taxon>
        <taxon>Pterygota</taxon>
        <taxon>Neoptera</taxon>
        <taxon>Polyneoptera</taxon>
        <taxon>Dictyoptera</taxon>
        <taxon>Blattodea</taxon>
        <taxon>Blattoidea</taxon>
        <taxon>Blattidae</taxon>
        <taxon>Blattinae</taxon>
        <taxon>Periplaneta</taxon>
    </lineage>
</organism>
<dbReference type="Gene3D" id="3.30.420.10">
    <property type="entry name" value="Ribonuclease H-like superfamily/Ribonuclease H"/>
    <property type="match status" value="1"/>
</dbReference>
<protein>
    <recommendedName>
        <fullName evidence="3">Histone-lysine N-methyltransferase SETMAR</fullName>
    </recommendedName>
</protein>
<accession>A0ABQ8T417</accession>